<name>A0A2I0VFD3_9ASPA</name>
<dbReference type="EMBL" id="KZ503700">
    <property type="protein sequence ID" value="PKU62105.1"/>
    <property type="molecule type" value="Genomic_DNA"/>
</dbReference>
<organism evidence="2 3">
    <name type="scientific">Dendrobium catenatum</name>
    <dbReference type="NCBI Taxonomy" id="906689"/>
    <lineage>
        <taxon>Eukaryota</taxon>
        <taxon>Viridiplantae</taxon>
        <taxon>Streptophyta</taxon>
        <taxon>Embryophyta</taxon>
        <taxon>Tracheophyta</taxon>
        <taxon>Spermatophyta</taxon>
        <taxon>Magnoliopsida</taxon>
        <taxon>Liliopsida</taxon>
        <taxon>Asparagales</taxon>
        <taxon>Orchidaceae</taxon>
        <taxon>Epidendroideae</taxon>
        <taxon>Malaxideae</taxon>
        <taxon>Dendrobiinae</taxon>
        <taxon>Dendrobium</taxon>
    </lineage>
</organism>
<feature type="compositionally biased region" description="Basic and acidic residues" evidence="1">
    <location>
        <begin position="179"/>
        <end position="190"/>
    </location>
</feature>
<protein>
    <submittedName>
        <fullName evidence="2">Uncharacterized protein</fullName>
    </submittedName>
</protein>
<dbReference type="AlphaFoldDB" id="A0A2I0VFD3"/>
<evidence type="ECO:0000313" key="3">
    <source>
        <dbReference type="Proteomes" id="UP000233837"/>
    </source>
</evidence>
<sequence length="198" mass="22150">MWITKKRKLRIASTKREGRISKSNLEKNSIDAVNNSIEVIAVKGMLEQVLIEPIMQIPLVEGEKEDVHSKEVICSAGLITRKNTEQENAKAGFTKGIPAIKNKFEALGSFNEEGEIVEVNIPPVIQILERNATQEVLTKTTNFNKEDFRDNEDSSSTIKKKGIKQLKGLGPINLKTKNRKTDGDDKEKGGKSFPLIYK</sequence>
<feature type="region of interest" description="Disordered" evidence="1">
    <location>
        <begin position="169"/>
        <end position="198"/>
    </location>
</feature>
<reference evidence="2 3" key="1">
    <citation type="journal article" date="2016" name="Sci. Rep.">
        <title>The Dendrobium catenatum Lindl. genome sequence provides insights into polysaccharide synthase, floral development and adaptive evolution.</title>
        <authorList>
            <person name="Zhang G.Q."/>
            <person name="Xu Q."/>
            <person name="Bian C."/>
            <person name="Tsai W.C."/>
            <person name="Yeh C.M."/>
            <person name="Liu K.W."/>
            <person name="Yoshida K."/>
            <person name="Zhang L.S."/>
            <person name="Chang S.B."/>
            <person name="Chen F."/>
            <person name="Shi Y."/>
            <person name="Su Y.Y."/>
            <person name="Zhang Y.Q."/>
            <person name="Chen L.J."/>
            <person name="Yin Y."/>
            <person name="Lin M."/>
            <person name="Huang H."/>
            <person name="Deng H."/>
            <person name="Wang Z.W."/>
            <person name="Zhu S.L."/>
            <person name="Zhao X."/>
            <person name="Deng C."/>
            <person name="Niu S.C."/>
            <person name="Huang J."/>
            <person name="Wang M."/>
            <person name="Liu G.H."/>
            <person name="Yang H.J."/>
            <person name="Xiao X.J."/>
            <person name="Hsiao Y.Y."/>
            <person name="Wu W.L."/>
            <person name="Chen Y.Y."/>
            <person name="Mitsuda N."/>
            <person name="Ohme-Takagi M."/>
            <person name="Luo Y.B."/>
            <person name="Van de Peer Y."/>
            <person name="Liu Z.J."/>
        </authorList>
    </citation>
    <scope>NUCLEOTIDE SEQUENCE [LARGE SCALE GENOMIC DNA]</scope>
    <source>
        <tissue evidence="2">The whole plant</tissue>
    </source>
</reference>
<gene>
    <name evidence="2" type="ORF">MA16_Dca017812</name>
</gene>
<dbReference type="Proteomes" id="UP000233837">
    <property type="component" value="Unassembled WGS sequence"/>
</dbReference>
<accession>A0A2I0VFD3</accession>
<keyword evidence="3" id="KW-1185">Reference proteome</keyword>
<reference evidence="2 3" key="2">
    <citation type="journal article" date="2017" name="Nature">
        <title>The Apostasia genome and the evolution of orchids.</title>
        <authorList>
            <person name="Zhang G.Q."/>
            <person name="Liu K.W."/>
            <person name="Li Z."/>
            <person name="Lohaus R."/>
            <person name="Hsiao Y.Y."/>
            <person name="Niu S.C."/>
            <person name="Wang J.Y."/>
            <person name="Lin Y.C."/>
            <person name="Xu Q."/>
            <person name="Chen L.J."/>
            <person name="Yoshida K."/>
            <person name="Fujiwara S."/>
            <person name="Wang Z.W."/>
            <person name="Zhang Y.Q."/>
            <person name="Mitsuda N."/>
            <person name="Wang M."/>
            <person name="Liu G.H."/>
            <person name="Pecoraro L."/>
            <person name="Huang H.X."/>
            <person name="Xiao X.J."/>
            <person name="Lin M."/>
            <person name="Wu X.Y."/>
            <person name="Wu W.L."/>
            <person name="Chen Y.Y."/>
            <person name="Chang S.B."/>
            <person name="Sakamoto S."/>
            <person name="Ohme-Takagi M."/>
            <person name="Yagi M."/>
            <person name="Zeng S.J."/>
            <person name="Shen C.Y."/>
            <person name="Yeh C.M."/>
            <person name="Luo Y.B."/>
            <person name="Tsai W.C."/>
            <person name="Van de Peer Y."/>
            <person name="Liu Z.J."/>
        </authorList>
    </citation>
    <scope>NUCLEOTIDE SEQUENCE [LARGE SCALE GENOMIC DNA]</scope>
    <source>
        <tissue evidence="2">The whole plant</tissue>
    </source>
</reference>
<evidence type="ECO:0000313" key="2">
    <source>
        <dbReference type="EMBL" id="PKU62105.1"/>
    </source>
</evidence>
<proteinExistence type="predicted"/>
<evidence type="ECO:0000256" key="1">
    <source>
        <dbReference type="SAM" id="MobiDB-lite"/>
    </source>
</evidence>